<protein>
    <submittedName>
        <fullName evidence="2">Myotubularin phosphatase domain-containing protein</fullName>
    </submittedName>
</protein>
<dbReference type="WBParaSite" id="SMUV_0000468401-mRNA-1">
    <property type="protein sequence ID" value="SMUV_0000468401-mRNA-1"/>
    <property type="gene ID" value="SMUV_0000468401"/>
</dbReference>
<keyword evidence="1" id="KW-1185">Reference proteome</keyword>
<dbReference type="PANTHER" id="PTHR38696">
    <property type="entry name" value="MEDIATOR OF RNA POLYMERASE II TRANSCRIPTION SUBUNIT 13"/>
    <property type="match status" value="1"/>
</dbReference>
<proteinExistence type="predicted"/>
<evidence type="ECO:0000313" key="1">
    <source>
        <dbReference type="Proteomes" id="UP000046393"/>
    </source>
</evidence>
<dbReference type="AlphaFoldDB" id="A0A0N5AJN9"/>
<name>A0A0N5AJN9_9BILA</name>
<dbReference type="PANTHER" id="PTHR38696:SF1">
    <property type="entry name" value="MEDIATOR OF RNA POLYMERASE II TRANSCRIPTION SUBUNIT 13"/>
    <property type="match status" value="1"/>
</dbReference>
<reference evidence="2" key="1">
    <citation type="submission" date="2017-02" db="UniProtKB">
        <authorList>
            <consortium name="WormBaseParasite"/>
        </authorList>
    </citation>
    <scope>IDENTIFICATION</scope>
</reference>
<dbReference type="STRING" id="451379.A0A0N5AJN9"/>
<dbReference type="Proteomes" id="UP000046393">
    <property type="component" value="Unplaced"/>
</dbReference>
<sequence>MGNQPSTFPERPPNFSFFSLTFFWDTIRVIDAPNDVVEVIHSTILSTYSSLQRVSISEDGNSAHFKFEGYPFVVNSSKETGILVKRMICALLENLRLHGWELALSSDLCRFHDFSTLFFQKVSNNANQKAQIMCLSLSGYDRLQLINAPKEAHAALAESVGNLLQKQNANDEYFEVQLIGDLTSIFTSIYKYLQLSLNVAGAFWISFNSTEDFFARSLLLNCFSQFQKLRYRFYGTANIKGTADSIFFIQDDEEVVQCRFCVMSLNKNDRIRLIGAPDEVIQVVGKCISEYWCNGIQKAEPKEQGIYYEYKLGGFPWLSYGPEAVGSRYLITMILERMVCNGWGVVTALDISRMPNDKAVFIFRQCAPTTIPHFAICPTDFDKIRIINADREMLQFIDRLIRDSWTPGIQKIGIYGRSFEVKLVGYPWNSFNYGKVFELSRMMMTRILHGLAIRGWKVICSADISTKRIKSQYSKRNSVDMHSWFVAYVGPQPQPQLTVAADSILNNSSQLSVPAPPVPESPATIGAPPSYEEAVKTVKL</sequence>
<accession>A0A0N5AJN9</accession>
<evidence type="ECO:0000313" key="2">
    <source>
        <dbReference type="WBParaSite" id="SMUV_0000468401-mRNA-1"/>
    </source>
</evidence>
<organism evidence="1 2">
    <name type="scientific">Syphacia muris</name>
    <dbReference type="NCBI Taxonomy" id="451379"/>
    <lineage>
        <taxon>Eukaryota</taxon>
        <taxon>Metazoa</taxon>
        <taxon>Ecdysozoa</taxon>
        <taxon>Nematoda</taxon>
        <taxon>Chromadorea</taxon>
        <taxon>Rhabditida</taxon>
        <taxon>Spirurina</taxon>
        <taxon>Oxyuridomorpha</taxon>
        <taxon>Oxyuroidea</taxon>
        <taxon>Oxyuridae</taxon>
        <taxon>Syphacia</taxon>
    </lineage>
</organism>